<reference evidence="1 2" key="1">
    <citation type="submission" date="2020-06" db="EMBL/GenBank/DDBJ databases">
        <title>Acidovorax antarctica sp. nov., isolated from Corinth ice sheet soil, Antarctic Fields Peninsula.</title>
        <authorList>
            <person name="Xu Q."/>
            <person name="Peng F."/>
        </authorList>
    </citation>
    <scope>NUCLEOTIDE SEQUENCE [LARGE SCALE GENOMIC DNA]</scope>
    <source>
        <strain evidence="1 2">16-35-5</strain>
    </source>
</reference>
<accession>A0A6N1WXH8</accession>
<organism evidence="1 2">
    <name type="scientific">Comamonas antarctica</name>
    <dbReference type="NCBI Taxonomy" id="2743470"/>
    <lineage>
        <taxon>Bacteria</taxon>
        <taxon>Pseudomonadati</taxon>
        <taxon>Pseudomonadota</taxon>
        <taxon>Betaproteobacteria</taxon>
        <taxon>Burkholderiales</taxon>
        <taxon>Comamonadaceae</taxon>
        <taxon>Comamonas</taxon>
    </lineage>
</organism>
<dbReference type="RefSeq" id="WP_175502608.1">
    <property type="nucleotide sequence ID" value="NZ_CAURQT010000002.1"/>
</dbReference>
<evidence type="ECO:0000313" key="2">
    <source>
        <dbReference type="Proteomes" id="UP000509579"/>
    </source>
</evidence>
<keyword evidence="2" id="KW-1185">Reference proteome</keyword>
<evidence type="ECO:0000313" key="1">
    <source>
        <dbReference type="EMBL" id="QKV51677.1"/>
    </source>
</evidence>
<name>A0A6N1WXH8_9BURK</name>
<gene>
    <name evidence="1" type="ORF">HUK68_01515</name>
</gene>
<dbReference type="EMBL" id="CP054840">
    <property type="protein sequence ID" value="QKV51677.1"/>
    <property type="molecule type" value="Genomic_DNA"/>
</dbReference>
<dbReference type="KEGG" id="aant:HUK68_01515"/>
<sequence length="205" mass="23491">MDFFTLAIIVTIAVYVLKRNDQRRRTRLLAEFLGRLQIEKLMGSLIEGYLRALGEGDPQRRAQVWTLLEGTEKSLAEQFQRFANDFARVDAEEVRVSTLPLALPYIERIYPRGSFDMREMVQIHARGIAAAQVYAAQDDAQRRQRAFMLSAEIFLMQHSCHWFCKSLTVASVRLLARHQTSYEQVLAAVSPATRAAYLRLIGKRG</sequence>
<protein>
    <submittedName>
        <fullName evidence="1">Uncharacterized protein</fullName>
    </submittedName>
</protein>
<dbReference type="AlphaFoldDB" id="A0A6N1WXH8"/>
<dbReference type="Proteomes" id="UP000509579">
    <property type="component" value="Chromosome"/>
</dbReference>
<proteinExistence type="predicted"/>